<reference evidence="8 9" key="1">
    <citation type="submission" date="2006-08" db="EMBL/GenBank/DDBJ databases">
        <title>Complete sequence of Maricaulis maris MCS10.</title>
        <authorList>
            <consortium name="US DOE Joint Genome Institute"/>
            <person name="Copeland A."/>
            <person name="Lucas S."/>
            <person name="Lapidus A."/>
            <person name="Barry K."/>
            <person name="Detter J.C."/>
            <person name="Glavina del Rio T."/>
            <person name="Hammon N."/>
            <person name="Israni S."/>
            <person name="Dalin E."/>
            <person name="Tice H."/>
            <person name="Pitluck S."/>
            <person name="Saunders E."/>
            <person name="Brettin T."/>
            <person name="Bruce D."/>
            <person name="Han C."/>
            <person name="Tapia R."/>
            <person name="Gilna P."/>
            <person name="Schmutz J."/>
            <person name="Larimer F."/>
            <person name="Land M."/>
            <person name="Hauser L."/>
            <person name="Kyrpides N."/>
            <person name="Mikhailova N."/>
            <person name="Viollier P."/>
            <person name="Stephens C."/>
            <person name="Richardson P."/>
        </authorList>
    </citation>
    <scope>NUCLEOTIDE SEQUENCE [LARGE SCALE GENOMIC DNA]</scope>
    <source>
        <strain evidence="8 9">MCS10</strain>
    </source>
</reference>
<evidence type="ECO:0000259" key="7">
    <source>
        <dbReference type="Pfam" id="PF08281"/>
    </source>
</evidence>
<sequence length="180" mass="20240">MIETEAVLRELMIAGQSGGATEYRRLLTALKTRLEVYFRRRLADRAAAEDLVQEALMAIHVKRDTYDPAQPFTAWAYAIARYKLIDHFRRNRLRTHVPLDEAEFLGETDTGFAEAEARMDVGRLMETLPEGQAQALRLTKLDQLSVAEAAEKSHSGISAIKVSVHRGMKALMAKRGAQKD</sequence>
<dbReference type="eggNOG" id="COG1595">
    <property type="taxonomic scope" value="Bacteria"/>
</dbReference>
<dbReference type="GO" id="GO:0003677">
    <property type="term" value="F:DNA binding"/>
    <property type="evidence" value="ECO:0007669"/>
    <property type="project" value="UniProtKB-KW"/>
</dbReference>
<feature type="domain" description="RNA polymerase sigma factor 70 region 4 type 2" evidence="7">
    <location>
        <begin position="119"/>
        <end position="171"/>
    </location>
</feature>
<dbReference type="SUPFAM" id="SSF88659">
    <property type="entry name" value="Sigma3 and sigma4 domains of RNA polymerase sigma factors"/>
    <property type="match status" value="1"/>
</dbReference>
<dbReference type="EMBL" id="CP000449">
    <property type="protein sequence ID" value="ABI66326.1"/>
    <property type="molecule type" value="Genomic_DNA"/>
</dbReference>
<dbReference type="NCBIfam" id="TIGR02937">
    <property type="entry name" value="sigma70-ECF"/>
    <property type="match status" value="1"/>
</dbReference>
<dbReference type="PANTHER" id="PTHR43133:SF58">
    <property type="entry name" value="ECF RNA POLYMERASE SIGMA FACTOR SIGD"/>
    <property type="match status" value="1"/>
</dbReference>
<proteinExistence type="inferred from homology"/>
<dbReference type="SUPFAM" id="SSF88946">
    <property type="entry name" value="Sigma2 domain of RNA polymerase sigma factors"/>
    <property type="match status" value="1"/>
</dbReference>
<dbReference type="InterPro" id="IPR007627">
    <property type="entry name" value="RNA_pol_sigma70_r2"/>
</dbReference>
<evidence type="ECO:0000313" key="9">
    <source>
        <dbReference type="Proteomes" id="UP000001964"/>
    </source>
</evidence>
<evidence type="ECO:0000256" key="5">
    <source>
        <dbReference type="ARBA" id="ARBA00023163"/>
    </source>
</evidence>
<feature type="domain" description="RNA polymerase sigma-70 region 2" evidence="6">
    <location>
        <begin position="30"/>
        <end position="92"/>
    </location>
</feature>
<dbReference type="Pfam" id="PF08281">
    <property type="entry name" value="Sigma70_r4_2"/>
    <property type="match status" value="1"/>
</dbReference>
<keyword evidence="4" id="KW-0238">DNA-binding</keyword>
<dbReference type="KEGG" id="mmr:Mmar10_2034"/>
<dbReference type="PANTHER" id="PTHR43133">
    <property type="entry name" value="RNA POLYMERASE ECF-TYPE SIGMA FACTO"/>
    <property type="match status" value="1"/>
</dbReference>
<name>Q0AN11_MARMM</name>
<organism evidence="8 9">
    <name type="scientific">Maricaulis maris (strain MCS10)</name>
    <name type="common">Caulobacter maris</name>
    <dbReference type="NCBI Taxonomy" id="394221"/>
    <lineage>
        <taxon>Bacteria</taxon>
        <taxon>Pseudomonadati</taxon>
        <taxon>Pseudomonadota</taxon>
        <taxon>Alphaproteobacteria</taxon>
        <taxon>Maricaulales</taxon>
        <taxon>Maricaulaceae</taxon>
        <taxon>Maricaulis</taxon>
    </lineage>
</organism>
<protein>
    <submittedName>
        <fullName evidence="8">RNA polymerase, sigma-24 subunit, RpoE</fullName>
    </submittedName>
</protein>
<dbReference type="InterPro" id="IPR014284">
    <property type="entry name" value="RNA_pol_sigma-70_dom"/>
</dbReference>
<dbReference type="InterPro" id="IPR013324">
    <property type="entry name" value="RNA_pol_sigma_r3/r4-like"/>
</dbReference>
<dbReference type="AlphaFoldDB" id="Q0AN11"/>
<keyword evidence="5" id="KW-0804">Transcription</keyword>
<dbReference type="RefSeq" id="WP_011643971.1">
    <property type="nucleotide sequence ID" value="NC_008347.1"/>
</dbReference>
<dbReference type="STRING" id="394221.Mmar10_2034"/>
<evidence type="ECO:0000313" key="8">
    <source>
        <dbReference type="EMBL" id="ABI66326.1"/>
    </source>
</evidence>
<keyword evidence="3" id="KW-0731">Sigma factor</keyword>
<evidence type="ECO:0000256" key="4">
    <source>
        <dbReference type="ARBA" id="ARBA00023125"/>
    </source>
</evidence>
<evidence type="ECO:0000256" key="3">
    <source>
        <dbReference type="ARBA" id="ARBA00023082"/>
    </source>
</evidence>
<evidence type="ECO:0000259" key="6">
    <source>
        <dbReference type="Pfam" id="PF04542"/>
    </source>
</evidence>
<comment type="similarity">
    <text evidence="1">Belongs to the sigma-70 factor family. ECF subfamily.</text>
</comment>
<dbReference type="InterPro" id="IPR013249">
    <property type="entry name" value="RNA_pol_sigma70_r4_t2"/>
</dbReference>
<accession>Q0AN11</accession>
<gene>
    <name evidence="8" type="ordered locus">Mmar10_2034</name>
</gene>
<dbReference type="Proteomes" id="UP000001964">
    <property type="component" value="Chromosome"/>
</dbReference>
<dbReference type="InterPro" id="IPR036388">
    <property type="entry name" value="WH-like_DNA-bd_sf"/>
</dbReference>
<dbReference type="Pfam" id="PF04542">
    <property type="entry name" value="Sigma70_r2"/>
    <property type="match status" value="1"/>
</dbReference>
<keyword evidence="9" id="KW-1185">Reference proteome</keyword>
<dbReference type="InterPro" id="IPR039425">
    <property type="entry name" value="RNA_pol_sigma-70-like"/>
</dbReference>
<dbReference type="InterPro" id="IPR013325">
    <property type="entry name" value="RNA_pol_sigma_r2"/>
</dbReference>
<evidence type="ECO:0000256" key="1">
    <source>
        <dbReference type="ARBA" id="ARBA00010641"/>
    </source>
</evidence>
<evidence type="ECO:0000256" key="2">
    <source>
        <dbReference type="ARBA" id="ARBA00023015"/>
    </source>
</evidence>
<dbReference type="GO" id="GO:0016987">
    <property type="term" value="F:sigma factor activity"/>
    <property type="evidence" value="ECO:0007669"/>
    <property type="project" value="UniProtKB-KW"/>
</dbReference>
<dbReference type="Gene3D" id="1.10.10.10">
    <property type="entry name" value="Winged helix-like DNA-binding domain superfamily/Winged helix DNA-binding domain"/>
    <property type="match status" value="1"/>
</dbReference>
<dbReference type="GO" id="GO:0006352">
    <property type="term" value="P:DNA-templated transcription initiation"/>
    <property type="evidence" value="ECO:0007669"/>
    <property type="project" value="InterPro"/>
</dbReference>
<dbReference type="NCBIfam" id="NF009191">
    <property type="entry name" value="PRK12539.1"/>
    <property type="match status" value="1"/>
</dbReference>
<dbReference type="HOGENOM" id="CLU_047691_10_2_5"/>
<dbReference type="Gene3D" id="1.10.1740.10">
    <property type="match status" value="1"/>
</dbReference>
<keyword evidence="2" id="KW-0805">Transcription regulation</keyword>